<dbReference type="PANTHER" id="PTHR10159:SF516">
    <property type="entry name" value="DUAL SPECIFICITY PROTEIN PHOSPHATASE 16-LIKE"/>
    <property type="match status" value="1"/>
</dbReference>
<evidence type="ECO:0000256" key="2">
    <source>
        <dbReference type="ARBA" id="ARBA00013064"/>
    </source>
</evidence>
<dbReference type="PROSITE" id="PS50056">
    <property type="entry name" value="TYR_PHOSPHATASE_2"/>
    <property type="match status" value="1"/>
</dbReference>
<dbReference type="GO" id="GO:0005737">
    <property type="term" value="C:cytoplasm"/>
    <property type="evidence" value="ECO:0007669"/>
    <property type="project" value="TreeGrafter"/>
</dbReference>
<dbReference type="InterPro" id="IPR029021">
    <property type="entry name" value="Prot-tyrosine_phosphatase-like"/>
</dbReference>
<protein>
    <recommendedName>
        <fullName evidence="2">protein-tyrosine-phosphatase</fullName>
        <ecNumber evidence="2">3.1.3.48</ecNumber>
    </recommendedName>
</protein>
<gene>
    <name evidence="8" type="primary">si:ch211-195b15.8</name>
</gene>
<dbReference type="PROSITE" id="PS00383">
    <property type="entry name" value="TYR_PHOSPHATASE_1"/>
    <property type="match status" value="1"/>
</dbReference>
<dbReference type="Pfam" id="PF00782">
    <property type="entry name" value="DSPc"/>
    <property type="match status" value="1"/>
</dbReference>
<dbReference type="Proteomes" id="UP000694580">
    <property type="component" value="Chromosome 7"/>
</dbReference>
<dbReference type="InterPro" id="IPR020422">
    <property type="entry name" value="TYR_PHOSPHATASE_DUAL_dom"/>
</dbReference>
<dbReference type="Gene3D" id="3.90.190.10">
    <property type="entry name" value="Protein tyrosine phosphatase superfamily"/>
    <property type="match status" value="1"/>
</dbReference>
<dbReference type="PANTHER" id="PTHR10159">
    <property type="entry name" value="DUAL SPECIFICITY PROTEIN PHOSPHATASE"/>
    <property type="match status" value="1"/>
</dbReference>
<dbReference type="InterPro" id="IPR000387">
    <property type="entry name" value="Tyr_Pase_dom"/>
</dbReference>
<dbReference type="PROSITE" id="PS50054">
    <property type="entry name" value="TYR_PHOSPHATASE_DUAL"/>
    <property type="match status" value="1"/>
</dbReference>
<accession>A0AAY4CM40</accession>
<feature type="domain" description="Tyrosine-protein phosphatase" evidence="6">
    <location>
        <begin position="84"/>
        <end position="226"/>
    </location>
</feature>
<comment type="similarity">
    <text evidence="1">Belongs to the protein-tyrosine phosphatase family. Non-receptor class dual specificity subfamily.</text>
</comment>
<reference evidence="8" key="3">
    <citation type="submission" date="2025-09" db="UniProtKB">
        <authorList>
            <consortium name="Ensembl"/>
        </authorList>
    </citation>
    <scope>IDENTIFICATION</scope>
</reference>
<keyword evidence="3" id="KW-0378">Hydrolase</keyword>
<dbReference type="GeneTree" id="ENSGT00940000157164"/>
<evidence type="ECO:0000313" key="8">
    <source>
        <dbReference type="Ensembl" id="ENSDCDP00010033734.1"/>
    </source>
</evidence>
<dbReference type="InterPro" id="IPR000340">
    <property type="entry name" value="Dual-sp_phosphatase_cat-dom"/>
</dbReference>
<dbReference type="SUPFAM" id="SSF52799">
    <property type="entry name" value="(Phosphotyrosine protein) phosphatases II"/>
    <property type="match status" value="1"/>
</dbReference>
<feature type="region of interest" description="Disordered" evidence="5">
    <location>
        <begin position="298"/>
        <end position="446"/>
    </location>
</feature>
<organism evidence="8 9">
    <name type="scientific">Denticeps clupeoides</name>
    <name type="common">denticle herring</name>
    <dbReference type="NCBI Taxonomy" id="299321"/>
    <lineage>
        <taxon>Eukaryota</taxon>
        <taxon>Metazoa</taxon>
        <taxon>Chordata</taxon>
        <taxon>Craniata</taxon>
        <taxon>Vertebrata</taxon>
        <taxon>Euteleostomi</taxon>
        <taxon>Actinopterygii</taxon>
        <taxon>Neopterygii</taxon>
        <taxon>Teleostei</taxon>
        <taxon>Clupei</taxon>
        <taxon>Clupeiformes</taxon>
        <taxon>Denticipitoidei</taxon>
        <taxon>Denticipitidae</taxon>
        <taxon>Denticeps</taxon>
    </lineage>
</organism>
<dbReference type="GO" id="GO:0008330">
    <property type="term" value="F:protein tyrosine/threonine phosphatase activity"/>
    <property type="evidence" value="ECO:0007669"/>
    <property type="project" value="TreeGrafter"/>
</dbReference>
<reference evidence="8" key="2">
    <citation type="submission" date="2025-08" db="UniProtKB">
        <authorList>
            <consortium name="Ensembl"/>
        </authorList>
    </citation>
    <scope>IDENTIFICATION</scope>
</reference>
<evidence type="ECO:0000256" key="1">
    <source>
        <dbReference type="ARBA" id="ARBA00008601"/>
    </source>
</evidence>
<dbReference type="GO" id="GO:0033550">
    <property type="term" value="F:MAP kinase tyrosine phosphatase activity"/>
    <property type="evidence" value="ECO:0007669"/>
    <property type="project" value="TreeGrafter"/>
</dbReference>
<evidence type="ECO:0000256" key="3">
    <source>
        <dbReference type="ARBA" id="ARBA00022801"/>
    </source>
</evidence>
<keyword evidence="4" id="KW-0904">Protein phosphatase</keyword>
<sequence length="487" mass="53038">MMSYKKRGAAAAADWLPVTSWPAALFRARRSGITSSSPLPAPRPAAGRDATRTRSSDTRTRSICSFKRSGGSMVLYREKDPERPPLSRILPHLYLGAEADVTQDGLSARGISYVLSVSRGSPQPAFLPASHFLRVPIDDSLRDDLLPWIPEALRFIDGAISLGCSVLVHCAAGISRSPALAVAYIMHRLGLDLDHAYRFVKERRPTISPNFNFLGQLQLFQSTLTQKCVNANQSGIKCTEVDAKQSATVALPSKHIVLQEDKNRVPKSQDGASRPSQEFTLCLSDRLKNLSLSLEPHEAPRAAARPRQGQQEPADRTSLSEKRKRLTLALTPQHSPEEDTPGSRTEENQTCTSPRGLKGALGAPGPSARAGEDVRGPCGSQQAERRKRPGRRRDGDQRRDARPQAGRKASRPKPEDPGQKRRRPPGCQQEAPRGAVEAVEGTGGDQALLSPLGVTVNKLLDWGEKMLLGVLLGPRVRVGQAALPYRC</sequence>
<proteinExistence type="inferred from homology"/>
<feature type="compositionally biased region" description="Basic and acidic residues" evidence="5">
    <location>
        <begin position="49"/>
        <end position="60"/>
    </location>
</feature>
<feature type="compositionally biased region" description="Low complexity" evidence="5">
    <location>
        <begin position="34"/>
        <end position="48"/>
    </location>
</feature>
<dbReference type="AlphaFoldDB" id="A0AAY4CM40"/>
<dbReference type="EC" id="3.1.3.48" evidence="2"/>
<evidence type="ECO:0000256" key="5">
    <source>
        <dbReference type="SAM" id="MobiDB-lite"/>
    </source>
</evidence>
<feature type="domain" description="Tyrosine specific protein phosphatases" evidence="7">
    <location>
        <begin position="143"/>
        <end position="207"/>
    </location>
</feature>
<feature type="compositionally biased region" description="Low complexity" evidence="5">
    <location>
        <begin position="301"/>
        <end position="312"/>
    </location>
</feature>
<reference evidence="8 9" key="1">
    <citation type="submission" date="2020-06" db="EMBL/GenBank/DDBJ databases">
        <authorList>
            <consortium name="Wellcome Sanger Institute Data Sharing"/>
        </authorList>
    </citation>
    <scope>NUCLEOTIDE SEQUENCE [LARGE SCALE GENOMIC DNA]</scope>
</reference>
<dbReference type="InterPro" id="IPR016130">
    <property type="entry name" value="Tyr_Pase_AS"/>
</dbReference>
<evidence type="ECO:0000259" key="6">
    <source>
        <dbReference type="PROSITE" id="PS50054"/>
    </source>
</evidence>
<dbReference type="Ensembl" id="ENSDCDT00010041754.1">
    <property type="protein sequence ID" value="ENSDCDP00010033734.1"/>
    <property type="gene ID" value="ENSDCDG00010021466.1"/>
</dbReference>
<dbReference type="SMART" id="SM00195">
    <property type="entry name" value="DSPc"/>
    <property type="match status" value="1"/>
</dbReference>
<dbReference type="CDD" id="cd14568">
    <property type="entry name" value="DSP_MKP_classIII"/>
    <property type="match status" value="1"/>
</dbReference>
<evidence type="ECO:0000313" key="9">
    <source>
        <dbReference type="Proteomes" id="UP000694580"/>
    </source>
</evidence>
<name>A0AAY4CM40_9TELE</name>
<dbReference type="GO" id="GO:0017017">
    <property type="term" value="F:MAP kinase tyrosine/serine/threonine phosphatase activity"/>
    <property type="evidence" value="ECO:0007669"/>
    <property type="project" value="TreeGrafter"/>
</dbReference>
<dbReference type="GO" id="GO:0043409">
    <property type="term" value="P:negative regulation of MAPK cascade"/>
    <property type="evidence" value="ECO:0007669"/>
    <property type="project" value="TreeGrafter"/>
</dbReference>
<evidence type="ECO:0000256" key="4">
    <source>
        <dbReference type="ARBA" id="ARBA00022912"/>
    </source>
</evidence>
<keyword evidence="9" id="KW-1185">Reference proteome</keyword>
<evidence type="ECO:0000259" key="7">
    <source>
        <dbReference type="PROSITE" id="PS50056"/>
    </source>
</evidence>
<feature type="compositionally biased region" description="Basic and acidic residues" evidence="5">
    <location>
        <begin position="392"/>
        <end position="402"/>
    </location>
</feature>
<feature type="region of interest" description="Disordered" evidence="5">
    <location>
        <begin position="33"/>
        <end position="62"/>
    </location>
</feature>